<dbReference type="InterPro" id="IPR044974">
    <property type="entry name" value="Disease_R_plants"/>
</dbReference>
<dbReference type="InterPro" id="IPR003593">
    <property type="entry name" value="AAA+_ATPase"/>
</dbReference>
<dbReference type="FunFam" id="3.40.50.300:FF:001002">
    <property type="entry name" value="Disease resistance protein (TIR-NBS-LRR class)"/>
    <property type="match status" value="1"/>
</dbReference>
<comment type="catalytic activity">
    <reaction evidence="7">
        <text>NAD(+) + H2O = ADP-D-ribose + nicotinamide + H(+)</text>
        <dbReference type="Rhea" id="RHEA:16301"/>
        <dbReference type="ChEBI" id="CHEBI:15377"/>
        <dbReference type="ChEBI" id="CHEBI:15378"/>
        <dbReference type="ChEBI" id="CHEBI:17154"/>
        <dbReference type="ChEBI" id="CHEBI:57540"/>
        <dbReference type="ChEBI" id="CHEBI:57967"/>
        <dbReference type="EC" id="3.2.2.6"/>
    </reaction>
    <physiologicalReaction direction="left-to-right" evidence="7">
        <dbReference type="Rhea" id="RHEA:16302"/>
    </physiologicalReaction>
</comment>
<dbReference type="AlphaFoldDB" id="A0A0D3AFQ1"/>
<dbReference type="HOGENOM" id="CLU_001561_0_1_1"/>
<dbReference type="SMART" id="SM00382">
    <property type="entry name" value="AAA"/>
    <property type="match status" value="1"/>
</dbReference>
<dbReference type="Gramene" id="Bo1g153280.1">
    <property type="protein sequence ID" value="Bo1g153280.1"/>
    <property type="gene ID" value="Bo1g153280"/>
</dbReference>
<dbReference type="Pfam" id="PF01582">
    <property type="entry name" value="TIR"/>
    <property type="match status" value="1"/>
</dbReference>
<keyword evidence="3" id="KW-0677">Repeat</keyword>
<dbReference type="InterPro" id="IPR032675">
    <property type="entry name" value="LRR_dom_sf"/>
</dbReference>
<dbReference type="PANTHER" id="PTHR11017:SF571">
    <property type="entry name" value="TIR DOMAIN-CONTAINING PROTEIN"/>
    <property type="match status" value="1"/>
</dbReference>
<dbReference type="Proteomes" id="UP000032141">
    <property type="component" value="Chromosome C1"/>
</dbReference>
<dbReference type="EnsemblPlants" id="Bo1g153280.1">
    <property type="protein sequence ID" value="Bo1g153280.1"/>
    <property type="gene ID" value="Bo1g153280"/>
</dbReference>
<accession>A0A0D3AFQ1</accession>
<dbReference type="FunFam" id="3.40.50.10140:FF:000007">
    <property type="entry name" value="Disease resistance protein (TIR-NBS-LRR class)"/>
    <property type="match status" value="1"/>
</dbReference>
<evidence type="ECO:0000256" key="7">
    <source>
        <dbReference type="ARBA" id="ARBA00047304"/>
    </source>
</evidence>
<keyword evidence="6" id="KW-0520">NAD</keyword>
<dbReference type="PROSITE" id="PS50104">
    <property type="entry name" value="TIR"/>
    <property type="match status" value="1"/>
</dbReference>
<evidence type="ECO:0000313" key="10">
    <source>
        <dbReference type="Proteomes" id="UP000032141"/>
    </source>
</evidence>
<dbReference type="SUPFAM" id="SSF52058">
    <property type="entry name" value="L domain-like"/>
    <property type="match status" value="2"/>
</dbReference>
<dbReference type="Gene3D" id="3.40.50.300">
    <property type="entry name" value="P-loop containing nucleotide triphosphate hydrolases"/>
    <property type="match status" value="1"/>
</dbReference>
<dbReference type="PRINTS" id="PR00364">
    <property type="entry name" value="DISEASERSIST"/>
</dbReference>
<evidence type="ECO:0000256" key="6">
    <source>
        <dbReference type="ARBA" id="ARBA00023027"/>
    </source>
</evidence>
<dbReference type="GO" id="GO:0006952">
    <property type="term" value="P:defense response"/>
    <property type="evidence" value="ECO:0007669"/>
    <property type="project" value="UniProtKB-KW"/>
</dbReference>
<dbReference type="SMART" id="SM00255">
    <property type="entry name" value="TIR"/>
    <property type="match status" value="1"/>
</dbReference>
<dbReference type="SUPFAM" id="SSF52200">
    <property type="entry name" value="Toll/Interleukin receptor TIR domain"/>
    <property type="match status" value="1"/>
</dbReference>
<evidence type="ECO:0000313" key="9">
    <source>
        <dbReference type="EnsemblPlants" id="Bo1g153280.1"/>
    </source>
</evidence>
<evidence type="ECO:0000256" key="5">
    <source>
        <dbReference type="ARBA" id="ARBA00022821"/>
    </source>
</evidence>
<dbReference type="eggNOG" id="ENOG502SUNR">
    <property type="taxonomic scope" value="Eukaryota"/>
</dbReference>
<dbReference type="Pfam" id="PF20160">
    <property type="entry name" value="C-JID"/>
    <property type="match status" value="1"/>
</dbReference>
<dbReference type="InterPro" id="IPR035897">
    <property type="entry name" value="Toll_tir_struct_dom_sf"/>
</dbReference>
<dbReference type="STRING" id="109376.A0A0D3AFQ1"/>
<keyword evidence="2" id="KW-0433">Leucine-rich repeat</keyword>
<dbReference type="InterPro" id="IPR027417">
    <property type="entry name" value="P-loop_NTPase"/>
</dbReference>
<dbReference type="Gene3D" id="1.10.8.430">
    <property type="entry name" value="Helical domain of apoptotic protease-activating factors"/>
    <property type="match status" value="1"/>
</dbReference>
<keyword evidence="4" id="KW-0378">Hydrolase</keyword>
<dbReference type="GO" id="GO:0007165">
    <property type="term" value="P:signal transduction"/>
    <property type="evidence" value="ECO:0007669"/>
    <property type="project" value="InterPro"/>
</dbReference>
<dbReference type="InterPro" id="IPR045344">
    <property type="entry name" value="C-JID"/>
</dbReference>
<dbReference type="Gene3D" id="3.40.50.10140">
    <property type="entry name" value="Toll/interleukin-1 receptor homology (TIR) domain"/>
    <property type="match status" value="1"/>
</dbReference>
<dbReference type="InterPro" id="IPR042197">
    <property type="entry name" value="Apaf_helical"/>
</dbReference>
<dbReference type="EC" id="3.2.2.6" evidence="1"/>
<organism evidence="9 10">
    <name type="scientific">Brassica oleracea var. oleracea</name>
    <dbReference type="NCBI Taxonomy" id="109376"/>
    <lineage>
        <taxon>Eukaryota</taxon>
        <taxon>Viridiplantae</taxon>
        <taxon>Streptophyta</taxon>
        <taxon>Embryophyta</taxon>
        <taxon>Tracheophyta</taxon>
        <taxon>Spermatophyta</taxon>
        <taxon>Magnoliopsida</taxon>
        <taxon>eudicotyledons</taxon>
        <taxon>Gunneridae</taxon>
        <taxon>Pentapetalae</taxon>
        <taxon>rosids</taxon>
        <taxon>malvids</taxon>
        <taxon>Brassicales</taxon>
        <taxon>Brassicaceae</taxon>
        <taxon>Brassiceae</taxon>
        <taxon>Brassica</taxon>
    </lineage>
</organism>
<dbReference type="FunFam" id="3.80.10.10:FF:000845">
    <property type="entry name" value="Disease resistance protein (TIR-NBS-LRR class)"/>
    <property type="match status" value="1"/>
</dbReference>
<sequence length="1094" mass="124121">MDLYLLLVIVATLLCSRIFSFVYAKFRVQESSSSSSPPSPQSSLPIHDVFPSFHGADVRKSFLSHLLKECGSKGINLFIDNEITRGEFIGPELKKAIQGSRIAIVLLSKRYASSSWCLDELVEIMKCKEDLGQTVMPVFYEVDPTDVKKQTGDFGKVFKKTCKGKTNEVTRKWSEALAKVATLAGYHSKNWDNEAKMIEDVAIDVAKKLFNTTPPRDLDEFIGMEAHMNKISPVLRTDLDEVRMIGIWGPAGIGKTTIARFLFHQLSHTFQYSVLMMNVKAMCTPPVCSDDYNVKLHLQQKLLSQLTSQKEEDFKISHLGVAQERLNDKKVLVVLDNVDRLVQLEAMAKETGWFGHGSRIIVTTQDRKILNAHRITDIYKVDFPSDCEAIQMFCMYAFGQKSPEDGFENLVWEVTRLVGKLPLGLRVMGSHFRGMSKQEWENELPELWRCLDGEIESILMFSYNALSFQPSDKSLISLEISLISWERERVIMHDLLVQLGRDIVRKQSSEPGQRQFLVDERETCEVLADDAAGSGSVIGIMFFYGDEINVSERAFEGMSNLQFLRLEVERDGGGDALHLFGGQSYLSRKLRLLDWSYFPMTCLHCIPKPELLVELSMHDSKLEKLWEGTKPLTNLKWVDLSDSENLKDVSSLSTATSLQELNLTRCSSLVELPSSIGNAIHLKKLDLSGCSSLVELPSSIGNATNLQFLSLHRCSSIVELPSSIGNAIGNLEDLDFSDCSSLVRVPSSIGNATNLMRLDFRRCSSLVELPASIGNLHKLDSLILRECRKLEVLPVNINLKSLTTLDLTDCSLMQCFPEISTNIEYMYLTRTAIKEVPSSISLWPRLDELHLSYSENLKEFPHVLDIMTVLVMSNTEIQEIPPWINRISRLRRLVLKGCKQLLSFPQLPSSLSELDAKDCESLERLDFSFLNQKIDLNFTNCFKLNKEARDVIIQTSPYYNFTILPGKEMPNYFNYQANGGSLVLKSNERPSPSSMRWKACILLVPKDEAEAVKGERVNVNLWINQNSLRVGHGIKQNRLNYSIYPPLLHPLTEHLYIFDFEADMPSDELFFEFMFLSEYEWMIKECGVHYLNTS</sequence>
<dbReference type="PANTHER" id="PTHR11017">
    <property type="entry name" value="LEUCINE-RICH REPEAT-CONTAINING PROTEIN"/>
    <property type="match status" value="1"/>
</dbReference>
<evidence type="ECO:0000256" key="1">
    <source>
        <dbReference type="ARBA" id="ARBA00011982"/>
    </source>
</evidence>
<evidence type="ECO:0000256" key="2">
    <source>
        <dbReference type="ARBA" id="ARBA00022614"/>
    </source>
</evidence>
<evidence type="ECO:0000256" key="4">
    <source>
        <dbReference type="ARBA" id="ARBA00022801"/>
    </source>
</evidence>
<dbReference type="Pfam" id="PF07725">
    <property type="entry name" value="LRR_3"/>
    <property type="match status" value="1"/>
</dbReference>
<evidence type="ECO:0000259" key="8">
    <source>
        <dbReference type="PROSITE" id="PS50104"/>
    </source>
</evidence>
<dbReference type="Gene3D" id="3.80.10.10">
    <property type="entry name" value="Ribonuclease Inhibitor"/>
    <property type="match status" value="3"/>
</dbReference>
<dbReference type="InterPro" id="IPR000157">
    <property type="entry name" value="TIR_dom"/>
</dbReference>
<dbReference type="Pfam" id="PF23598">
    <property type="entry name" value="LRR_14"/>
    <property type="match status" value="1"/>
</dbReference>
<dbReference type="Pfam" id="PF00931">
    <property type="entry name" value="NB-ARC"/>
    <property type="match status" value="1"/>
</dbReference>
<keyword evidence="10" id="KW-1185">Reference proteome</keyword>
<dbReference type="GO" id="GO:0043531">
    <property type="term" value="F:ADP binding"/>
    <property type="evidence" value="ECO:0007669"/>
    <property type="project" value="InterPro"/>
</dbReference>
<dbReference type="InterPro" id="IPR002182">
    <property type="entry name" value="NB-ARC"/>
</dbReference>
<keyword evidence="5" id="KW-0611">Plant defense</keyword>
<evidence type="ECO:0000256" key="3">
    <source>
        <dbReference type="ARBA" id="ARBA00022737"/>
    </source>
</evidence>
<dbReference type="SUPFAM" id="SSF52540">
    <property type="entry name" value="P-loop containing nucleoside triphosphate hydrolases"/>
    <property type="match status" value="1"/>
</dbReference>
<dbReference type="GO" id="GO:0061809">
    <property type="term" value="F:NAD+ nucleosidase activity, cyclic ADP-ribose generating"/>
    <property type="evidence" value="ECO:0007669"/>
    <property type="project" value="UniProtKB-EC"/>
</dbReference>
<dbReference type="InterPro" id="IPR011713">
    <property type="entry name" value="Leu-rich_rpt_3"/>
</dbReference>
<reference evidence="9" key="2">
    <citation type="submission" date="2015-03" db="UniProtKB">
        <authorList>
            <consortium name="EnsemblPlants"/>
        </authorList>
    </citation>
    <scope>IDENTIFICATION</scope>
</reference>
<feature type="domain" description="TIR" evidence="8">
    <location>
        <begin position="45"/>
        <end position="209"/>
    </location>
</feature>
<reference evidence="9 10" key="1">
    <citation type="journal article" date="2014" name="Genome Biol.">
        <title>Transcriptome and methylome profiling reveals relics of genome dominance in the mesopolyploid Brassica oleracea.</title>
        <authorList>
            <person name="Parkin I.A."/>
            <person name="Koh C."/>
            <person name="Tang H."/>
            <person name="Robinson S.J."/>
            <person name="Kagale S."/>
            <person name="Clarke W.E."/>
            <person name="Town C.D."/>
            <person name="Nixon J."/>
            <person name="Krishnakumar V."/>
            <person name="Bidwell S.L."/>
            <person name="Denoeud F."/>
            <person name="Belcram H."/>
            <person name="Links M.G."/>
            <person name="Just J."/>
            <person name="Clarke C."/>
            <person name="Bender T."/>
            <person name="Huebert T."/>
            <person name="Mason A.S."/>
            <person name="Pires J.C."/>
            <person name="Barker G."/>
            <person name="Moore J."/>
            <person name="Walley P.G."/>
            <person name="Manoli S."/>
            <person name="Batley J."/>
            <person name="Edwards D."/>
            <person name="Nelson M.N."/>
            <person name="Wang X."/>
            <person name="Paterson A.H."/>
            <person name="King G."/>
            <person name="Bancroft I."/>
            <person name="Chalhoub B."/>
            <person name="Sharpe A.G."/>
        </authorList>
    </citation>
    <scope>NUCLEOTIDE SEQUENCE</scope>
    <source>
        <strain evidence="9 10">cv. TO1000</strain>
    </source>
</reference>
<proteinExistence type="predicted"/>
<dbReference type="InterPro" id="IPR055414">
    <property type="entry name" value="LRR_R13L4/SHOC2-like"/>
</dbReference>
<dbReference type="FunFam" id="1.10.8.430:FF:000002">
    <property type="entry name" value="Disease resistance protein (TIR-NBS-LRR class)"/>
    <property type="match status" value="1"/>
</dbReference>
<dbReference type="OMA" id="SEYEWMI"/>
<name>A0A0D3AFQ1_BRAOL</name>
<dbReference type="GO" id="GO:0051707">
    <property type="term" value="P:response to other organism"/>
    <property type="evidence" value="ECO:0007669"/>
    <property type="project" value="UniProtKB-ARBA"/>
</dbReference>
<protein>
    <recommendedName>
        <fullName evidence="1">ADP-ribosyl cyclase/cyclic ADP-ribose hydrolase</fullName>
        <ecNumber evidence="1">3.2.2.6</ecNumber>
    </recommendedName>
</protein>